<keyword evidence="3" id="KW-0460">Magnesium</keyword>
<evidence type="ECO:0000313" key="5">
    <source>
        <dbReference type="EMBL" id="SVA23727.1"/>
    </source>
</evidence>
<dbReference type="InterPro" id="IPR029065">
    <property type="entry name" value="Enolase_C-like"/>
</dbReference>
<dbReference type="SMART" id="SM00922">
    <property type="entry name" value="MR_MLE"/>
    <property type="match status" value="1"/>
</dbReference>
<proteinExistence type="predicted"/>
<dbReference type="GO" id="GO:0000287">
    <property type="term" value="F:magnesium ion binding"/>
    <property type="evidence" value="ECO:0007669"/>
    <property type="project" value="TreeGrafter"/>
</dbReference>
<dbReference type="InterPro" id="IPR029017">
    <property type="entry name" value="Enolase-like_N"/>
</dbReference>
<name>A0A381U8M1_9ZZZZ</name>
<dbReference type="CDD" id="cd03316">
    <property type="entry name" value="MR_like"/>
    <property type="match status" value="1"/>
</dbReference>
<evidence type="ECO:0000256" key="3">
    <source>
        <dbReference type="ARBA" id="ARBA00022842"/>
    </source>
</evidence>
<dbReference type="InterPro" id="IPR013341">
    <property type="entry name" value="Mandelate_racemase_N_dom"/>
</dbReference>
<gene>
    <name evidence="5" type="ORF">METZ01_LOCUS76581</name>
</gene>
<dbReference type="Pfam" id="PF02746">
    <property type="entry name" value="MR_MLE_N"/>
    <property type="match status" value="1"/>
</dbReference>
<dbReference type="Gene3D" id="3.30.390.10">
    <property type="entry name" value="Enolase-like, N-terminal domain"/>
    <property type="match status" value="1"/>
</dbReference>
<dbReference type="InterPro" id="IPR046945">
    <property type="entry name" value="RHMD-like"/>
</dbReference>
<dbReference type="PANTHER" id="PTHR13794:SF58">
    <property type="entry name" value="MITOCHONDRIAL ENOLASE SUPERFAMILY MEMBER 1"/>
    <property type="match status" value="1"/>
</dbReference>
<dbReference type="Pfam" id="PF13378">
    <property type="entry name" value="MR_MLE_C"/>
    <property type="match status" value="1"/>
</dbReference>
<dbReference type="PANTHER" id="PTHR13794">
    <property type="entry name" value="ENOLASE SUPERFAMILY, MANDELATE RACEMASE"/>
    <property type="match status" value="1"/>
</dbReference>
<evidence type="ECO:0000256" key="2">
    <source>
        <dbReference type="ARBA" id="ARBA00022723"/>
    </source>
</evidence>
<sequence>MKITDMRVECYSWPKRVPQSNGKHTYTHDGRNFVFVETDEGITGVGLIGGTHSSDEIIKSIFDYYKSFVIGQDPFNNERIWDELWEPKITGRRGITTRVISGIDIALWDIKGKSANKPVYKLLGGYTEKVPVYIAGGYYEEGKGLKELQDEMTTSVSMGADAVKMKIGAVPINEDVERVKAVREAVGPNVKLLVDANCAYRYYEAIEIARKMEPFDIFWFEEPIPPDDYKGHVLISQATSIPIATGENEYTRYGFRDLIESRAAAILQPDALIMGGVTEFMKVAAQAQAHNLPIAPHGRQEVHIHLLCAIPNGLILEYYRGETDPIFDKVYNYTLQVDKGFVSPPDLPGFGMEPDLEFLAQYRTF</sequence>
<dbReference type="GO" id="GO:0016052">
    <property type="term" value="P:carbohydrate catabolic process"/>
    <property type="evidence" value="ECO:0007669"/>
    <property type="project" value="TreeGrafter"/>
</dbReference>
<dbReference type="SFLD" id="SFLDS00001">
    <property type="entry name" value="Enolase"/>
    <property type="match status" value="1"/>
</dbReference>
<dbReference type="InterPro" id="IPR036849">
    <property type="entry name" value="Enolase-like_C_sf"/>
</dbReference>
<keyword evidence="2" id="KW-0479">Metal-binding</keyword>
<dbReference type="EMBL" id="UINC01005816">
    <property type="protein sequence ID" value="SVA23727.1"/>
    <property type="molecule type" value="Genomic_DNA"/>
</dbReference>
<reference evidence="5" key="1">
    <citation type="submission" date="2018-05" db="EMBL/GenBank/DDBJ databases">
        <authorList>
            <person name="Lanie J.A."/>
            <person name="Ng W.-L."/>
            <person name="Kazmierczak K.M."/>
            <person name="Andrzejewski T.M."/>
            <person name="Davidsen T.M."/>
            <person name="Wayne K.J."/>
            <person name="Tettelin H."/>
            <person name="Glass J.I."/>
            <person name="Rusch D."/>
            <person name="Podicherti R."/>
            <person name="Tsui H.-C.T."/>
            <person name="Winkler M.E."/>
        </authorList>
    </citation>
    <scope>NUCLEOTIDE SEQUENCE</scope>
</reference>
<feature type="domain" description="Mandelate racemase/muconate lactonizing enzyme C-terminal" evidence="4">
    <location>
        <begin position="145"/>
        <end position="242"/>
    </location>
</feature>
<dbReference type="Gene3D" id="3.20.20.120">
    <property type="entry name" value="Enolase-like C-terminal domain"/>
    <property type="match status" value="1"/>
</dbReference>
<dbReference type="InterPro" id="IPR013342">
    <property type="entry name" value="Mandelate_racemase_C"/>
</dbReference>
<protein>
    <recommendedName>
        <fullName evidence="4">Mandelate racemase/muconate lactonizing enzyme C-terminal domain-containing protein</fullName>
    </recommendedName>
</protein>
<dbReference type="SUPFAM" id="SSF51604">
    <property type="entry name" value="Enolase C-terminal domain-like"/>
    <property type="match status" value="1"/>
</dbReference>
<dbReference type="SFLD" id="SFLDG00179">
    <property type="entry name" value="mandelate_racemase"/>
    <property type="match status" value="1"/>
</dbReference>
<dbReference type="GO" id="GO:0016836">
    <property type="term" value="F:hydro-lyase activity"/>
    <property type="evidence" value="ECO:0007669"/>
    <property type="project" value="TreeGrafter"/>
</dbReference>
<accession>A0A381U8M1</accession>
<organism evidence="5">
    <name type="scientific">marine metagenome</name>
    <dbReference type="NCBI Taxonomy" id="408172"/>
    <lineage>
        <taxon>unclassified sequences</taxon>
        <taxon>metagenomes</taxon>
        <taxon>ecological metagenomes</taxon>
    </lineage>
</organism>
<evidence type="ECO:0000256" key="1">
    <source>
        <dbReference type="ARBA" id="ARBA00001946"/>
    </source>
</evidence>
<dbReference type="SUPFAM" id="SSF54826">
    <property type="entry name" value="Enolase N-terminal domain-like"/>
    <property type="match status" value="1"/>
</dbReference>
<comment type="cofactor">
    <cofactor evidence="1">
        <name>Mg(2+)</name>
        <dbReference type="ChEBI" id="CHEBI:18420"/>
    </cofactor>
</comment>
<dbReference type="AlphaFoldDB" id="A0A381U8M1"/>
<evidence type="ECO:0000259" key="4">
    <source>
        <dbReference type="SMART" id="SM00922"/>
    </source>
</evidence>